<reference evidence="2 3" key="1">
    <citation type="submission" date="2019-04" db="EMBL/GenBank/DDBJ databases">
        <title>Draft genome of the big-headed turtle Platysternon megacephalum.</title>
        <authorList>
            <person name="Gong S."/>
        </authorList>
    </citation>
    <scope>NUCLEOTIDE SEQUENCE [LARGE SCALE GENOMIC DNA]</scope>
    <source>
        <strain evidence="2">DO16091913</strain>
        <tissue evidence="2">Muscle</tissue>
    </source>
</reference>
<evidence type="ECO:0000313" key="2">
    <source>
        <dbReference type="EMBL" id="TFK07912.1"/>
    </source>
</evidence>
<proteinExistence type="predicted"/>
<feature type="signal peptide" evidence="1">
    <location>
        <begin position="1"/>
        <end position="24"/>
    </location>
</feature>
<keyword evidence="1" id="KW-0732">Signal</keyword>
<dbReference type="AlphaFoldDB" id="A0A4D9ELB8"/>
<keyword evidence="3" id="KW-1185">Reference proteome</keyword>
<gene>
    <name evidence="2" type="ORF">DR999_PMT09220</name>
</gene>
<feature type="chain" id="PRO_5020030218" evidence="1">
    <location>
        <begin position="25"/>
        <end position="118"/>
    </location>
</feature>
<accession>A0A4D9ELB8</accession>
<evidence type="ECO:0000313" key="3">
    <source>
        <dbReference type="Proteomes" id="UP000297703"/>
    </source>
</evidence>
<sequence length="118" mass="13165">MSRGSGQLCEMLVFTLHLFNISETCLCWCCSCFPILLHAVGGEGSMESQPITLLKGKKHIGYKTKKEKIVHSSILWSLYNVMLCHSVVSSGFKAEIFALGTKTICFSHGQIIRVIQRK</sequence>
<evidence type="ECO:0000256" key="1">
    <source>
        <dbReference type="SAM" id="SignalP"/>
    </source>
</evidence>
<dbReference type="Proteomes" id="UP000297703">
    <property type="component" value="Unassembled WGS sequence"/>
</dbReference>
<protein>
    <submittedName>
        <fullName evidence="2">Nuclear receptor ROR-alpha</fullName>
    </submittedName>
</protein>
<name>A0A4D9ELB8_9SAUR</name>
<dbReference type="EMBL" id="QXTE01000076">
    <property type="protein sequence ID" value="TFK07912.1"/>
    <property type="molecule type" value="Genomic_DNA"/>
</dbReference>
<reference evidence="2 3" key="2">
    <citation type="submission" date="2019-04" db="EMBL/GenBank/DDBJ databases">
        <title>The genome sequence of big-headed turtle.</title>
        <authorList>
            <person name="Gong S."/>
        </authorList>
    </citation>
    <scope>NUCLEOTIDE SEQUENCE [LARGE SCALE GENOMIC DNA]</scope>
    <source>
        <strain evidence="2">DO16091913</strain>
        <tissue evidence="2">Muscle</tissue>
    </source>
</reference>
<comment type="caution">
    <text evidence="2">The sequence shown here is derived from an EMBL/GenBank/DDBJ whole genome shotgun (WGS) entry which is preliminary data.</text>
</comment>
<organism evidence="2 3">
    <name type="scientific">Platysternon megacephalum</name>
    <name type="common">big-headed turtle</name>
    <dbReference type="NCBI Taxonomy" id="55544"/>
    <lineage>
        <taxon>Eukaryota</taxon>
        <taxon>Metazoa</taxon>
        <taxon>Chordata</taxon>
        <taxon>Craniata</taxon>
        <taxon>Vertebrata</taxon>
        <taxon>Euteleostomi</taxon>
        <taxon>Archelosauria</taxon>
        <taxon>Testudinata</taxon>
        <taxon>Testudines</taxon>
        <taxon>Cryptodira</taxon>
        <taxon>Durocryptodira</taxon>
        <taxon>Testudinoidea</taxon>
        <taxon>Platysternidae</taxon>
        <taxon>Platysternon</taxon>
    </lineage>
</organism>
<keyword evidence="2" id="KW-0675">Receptor</keyword>